<evidence type="ECO:0000313" key="5">
    <source>
        <dbReference type="Proteomes" id="UP000223854"/>
    </source>
</evidence>
<sequence>MKFKNFLNFKIFFCNSFEKIPGGKGANQAVPDSFIGALNTKINSENIMLKSLLEAVKFGDEVSAIAVQRKGAQPSIPYLEVVESIYKEDQ</sequence>
<dbReference type="EMBL" id="PDLH01000007">
    <property type="protein sequence ID" value="PHH00378.1"/>
    <property type="molecule type" value="Genomic_DNA"/>
</dbReference>
<gene>
    <name evidence="1" type="ORF">CLSPO_c17380</name>
    <name evidence="3" type="ORF">CRX47_11160</name>
    <name evidence="2" type="ORF">FDF70_03645</name>
</gene>
<reference evidence="1" key="1">
    <citation type="submission" date="2014-08" db="EMBL/GenBank/DDBJ databases">
        <authorList>
            <person name="Kubiak A."/>
            <person name="Poehlein A."/>
            <person name="Daniel R."/>
            <person name="Minton N.P."/>
        </authorList>
    </citation>
    <scope>NUCLEOTIDE SEQUENCE</scope>
    <source>
        <strain evidence="1">NCIMB 10696</strain>
    </source>
</reference>
<evidence type="ECO:0000313" key="3">
    <source>
        <dbReference type="EMBL" id="PHH00378.1"/>
    </source>
</evidence>
<evidence type="ECO:0000313" key="2">
    <source>
        <dbReference type="EMBL" id="NFR60609.1"/>
    </source>
</evidence>
<reference evidence="1 4" key="2">
    <citation type="journal article" date="2015" name="PLoS ONE">
        <title>A universal mariner transposon system for forward genetic studies in the genus clostridium.</title>
        <authorList>
            <person name="Zhang Y."/>
            <person name="Grosse-Honebrink A."/>
            <person name="Minton N.P."/>
        </authorList>
    </citation>
    <scope>NUCLEOTIDE SEQUENCE [LARGE SCALE GENOMIC DNA]</scope>
    <source>
        <strain evidence="1 4">NCIMB 10696</strain>
    </source>
</reference>
<proteinExistence type="predicted"/>
<accession>A0A7X5P872</accession>
<dbReference type="KEGG" id="cld:CLSPO_c17380"/>
<name>A0A7X5P872_CLOSG</name>
<dbReference type="SUPFAM" id="SSF53613">
    <property type="entry name" value="Ribokinase-like"/>
    <property type="match status" value="1"/>
</dbReference>
<dbReference type="Proteomes" id="UP000033052">
    <property type="component" value="Chromosome"/>
</dbReference>
<keyword evidence="2" id="KW-0418">Kinase</keyword>
<dbReference type="EMBL" id="SXCS01000002">
    <property type="protein sequence ID" value="NFR60609.1"/>
    <property type="molecule type" value="Genomic_DNA"/>
</dbReference>
<keyword evidence="5" id="KW-1185">Reference proteome</keyword>
<protein>
    <submittedName>
        <fullName evidence="2">Ribokinase</fullName>
    </submittedName>
</protein>
<dbReference type="GeneID" id="92938444"/>
<evidence type="ECO:0000313" key="6">
    <source>
        <dbReference type="Proteomes" id="UP000486601"/>
    </source>
</evidence>
<reference evidence="2 6" key="4">
    <citation type="submission" date="2019-04" db="EMBL/GenBank/DDBJ databases">
        <title>Genome sequencing of Clostridium botulinum Groups I-IV and Clostridium butyricum.</title>
        <authorList>
            <person name="Brunt J."/>
            <person name="Van Vliet A.H.M."/>
            <person name="Stringer S.C."/>
            <person name="Carter A.T."/>
            <person name="Peck M.W."/>
        </authorList>
    </citation>
    <scope>NUCLEOTIDE SEQUENCE [LARGE SCALE GENOMIC DNA]</scope>
    <source>
        <strain evidence="2 6">IFR 18/108</strain>
    </source>
</reference>
<dbReference type="Proteomes" id="UP000486601">
    <property type="component" value="Unassembled WGS sequence"/>
</dbReference>
<evidence type="ECO:0000313" key="4">
    <source>
        <dbReference type="Proteomes" id="UP000033052"/>
    </source>
</evidence>
<dbReference type="RefSeq" id="WP_033059476.1">
    <property type="nucleotide sequence ID" value="NZ_CBCRVC010000001.1"/>
</dbReference>
<dbReference type="Proteomes" id="UP000223854">
    <property type="component" value="Unassembled WGS sequence"/>
</dbReference>
<dbReference type="EMBL" id="CP009225">
    <property type="protein sequence ID" value="AKC62458.1"/>
    <property type="molecule type" value="Genomic_DNA"/>
</dbReference>
<dbReference type="GO" id="GO:0016301">
    <property type="term" value="F:kinase activity"/>
    <property type="evidence" value="ECO:0007669"/>
    <property type="project" value="UniProtKB-KW"/>
</dbReference>
<dbReference type="Gene3D" id="3.40.1190.20">
    <property type="match status" value="1"/>
</dbReference>
<keyword evidence="2" id="KW-0808">Transferase</keyword>
<reference evidence="3 5" key="3">
    <citation type="submission" date="2017-09" db="EMBL/GenBank/DDBJ databases">
        <title>FDA dAtabase for Regulatory Grade micrObial Sequences (FDA-ARGOS): Supporting development and validation of Infectious Disease Dx tests.</title>
        <authorList>
            <person name="Kerrigan L."/>
            <person name="Long C."/>
            <person name="Tallon L.J."/>
            <person name="Sadzewicz L."/>
            <person name="Ott S."/>
            <person name="Zhao X."/>
            <person name="Nagaraj S."/>
            <person name="Vavikolanu K."/>
            <person name="Aluvathingal J."/>
            <person name="Nadendla S."/>
            <person name="Sichtig H."/>
        </authorList>
    </citation>
    <scope>NUCLEOTIDE SEQUENCE [LARGE SCALE GENOMIC DNA]</scope>
    <source>
        <strain evidence="3 5">FDAARGOS_423</strain>
    </source>
</reference>
<dbReference type="AlphaFoldDB" id="A0A7X5P872"/>
<organism evidence="2 6">
    <name type="scientific">Clostridium sporogenes</name>
    <dbReference type="NCBI Taxonomy" id="1509"/>
    <lineage>
        <taxon>Bacteria</taxon>
        <taxon>Bacillati</taxon>
        <taxon>Bacillota</taxon>
        <taxon>Clostridia</taxon>
        <taxon>Eubacteriales</taxon>
        <taxon>Clostridiaceae</taxon>
        <taxon>Clostridium</taxon>
    </lineage>
</organism>
<evidence type="ECO:0000313" key="1">
    <source>
        <dbReference type="EMBL" id="AKC62458.1"/>
    </source>
</evidence>
<dbReference type="InterPro" id="IPR029056">
    <property type="entry name" value="Ribokinase-like"/>
</dbReference>